<keyword evidence="3" id="KW-0067">ATP-binding</keyword>
<accession>A0A168S8V1</accession>
<dbReference type="Proteomes" id="UP000078561">
    <property type="component" value="Unassembled WGS sequence"/>
</dbReference>
<sequence length="207" mass="22974">MLTSATPLIIGYDEATTPSQDPATPDPHHGRRRRRLPSTFPLPALKRPTMNHAPGNFRLNHANPAQIQMMSKIIEALEKEQHAVLESPTGSGKSLALLCGALAWLGKEAEKQRDTSDISMDGSSTNLTILPRIYVGSRTSVHGSIEKEAVLTPPPPALFYRHKQVSQLINELKGRTPYRPKMTVLGSREHYCIHPKVSESNNKTEDW</sequence>
<dbReference type="GO" id="GO:0005524">
    <property type="term" value="F:ATP binding"/>
    <property type="evidence" value="ECO:0007669"/>
    <property type="project" value="UniProtKB-KW"/>
</dbReference>
<dbReference type="Gene3D" id="3.40.50.300">
    <property type="entry name" value="P-loop containing nucleotide triphosphate hydrolases"/>
    <property type="match status" value="1"/>
</dbReference>
<keyword evidence="2" id="KW-0378">Hydrolase</keyword>
<keyword evidence="7" id="KW-1185">Reference proteome</keyword>
<feature type="domain" description="Helicase ATP-binding" evidence="5">
    <location>
        <begin position="52"/>
        <end position="207"/>
    </location>
</feature>
<dbReference type="InterPro" id="IPR014013">
    <property type="entry name" value="Helic_SF1/SF2_ATP-bd_DinG/Rad3"/>
</dbReference>
<feature type="region of interest" description="Disordered" evidence="4">
    <location>
        <begin position="10"/>
        <end position="56"/>
    </location>
</feature>
<evidence type="ECO:0000256" key="2">
    <source>
        <dbReference type="ARBA" id="ARBA00022801"/>
    </source>
</evidence>
<evidence type="ECO:0000313" key="7">
    <source>
        <dbReference type="Proteomes" id="UP000078561"/>
    </source>
</evidence>
<dbReference type="PROSITE" id="PS51193">
    <property type="entry name" value="HELICASE_ATP_BIND_2"/>
    <property type="match status" value="1"/>
</dbReference>
<dbReference type="GO" id="GO:0016787">
    <property type="term" value="F:hydrolase activity"/>
    <property type="evidence" value="ECO:0007669"/>
    <property type="project" value="UniProtKB-KW"/>
</dbReference>
<dbReference type="GO" id="GO:0005634">
    <property type="term" value="C:nucleus"/>
    <property type="evidence" value="ECO:0007669"/>
    <property type="project" value="TreeGrafter"/>
</dbReference>
<name>A0A168S8V1_ABSGL</name>
<dbReference type="PANTHER" id="PTHR11472">
    <property type="entry name" value="DNA REPAIR DEAD HELICASE RAD3/XP-D SUBFAMILY MEMBER"/>
    <property type="match status" value="1"/>
</dbReference>
<dbReference type="GO" id="GO:0006289">
    <property type="term" value="P:nucleotide-excision repair"/>
    <property type="evidence" value="ECO:0007669"/>
    <property type="project" value="TreeGrafter"/>
</dbReference>
<evidence type="ECO:0000256" key="1">
    <source>
        <dbReference type="ARBA" id="ARBA00022741"/>
    </source>
</evidence>
<organism evidence="6">
    <name type="scientific">Absidia glauca</name>
    <name type="common">Pin mould</name>
    <dbReference type="NCBI Taxonomy" id="4829"/>
    <lineage>
        <taxon>Eukaryota</taxon>
        <taxon>Fungi</taxon>
        <taxon>Fungi incertae sedis</taxon>
        <taxon>Mucoromycota</taxon>
        <taxon>Mucoromycotina</taxon>
        <taxon>Mucoromycetes</taxon>
        <taxon>Mucorales</taxon>
        <taxon>Cunninghamellaceae</taxon>
        <taxon>Absidia</taxon>
    </lineage>
</organism>
<dbReference type="SUPFAM" id="SSF52540">
    <property type="entry name" value="P-loop containing nucleoside triphosphate hydrolases"/>
    <property type="match status" value="1"/>
</dbReference>
<reference evidence="6" key="1">
    <citation type="submission" date="2016-04" db="EMBL/GenBank/DDBJ databases">
        <authorList>
            <person name="Evans L.H."/>
            <person name="Alamgir A."/>
            <person name="Owens N."/>
            <person name="Weber N.D."/>
            <person name="Virtaneva K."/>
            <person name="Barbian K."/>
            <person name="Babar A."/>
            <person name="Rosenke K."/>
        </authorList>
    </citation>
    <scope>NUCLEOTIDE SEQUENCE [LARGE SCALE GENOMIC DNA]</scope>
    <source>
        <strain evidence="6">CBS 101.48</strain>
    </source>
</reference>
<dbReference type="GO" id="GO:0003677">
    <property type="term" value="F:DNA binding"/>
    <property type="evidence" value="ECO:0007669"/>
    <property type="project" value="InterPro"/>
</dbReference>
<evidence type="ECO:0000256" key="4">
    <source>
        <dbReference type="SAM" id="MobiDB-lite"/>
    </source>
</evidence>
<dbReference type="AlphaFoldDB" id="A0A168S8V1"/>
<dbReference type="OrthoDB" id="272481at2759"/>
<dbReference type="InterPro" id="IPR045028">
    <property type="entry name" value="DinG/Rad3-like"/>
</dbReference>
<dbReference type="PANTHER" id="PTHR11472:SF47">
    <property type="entry name" value="FANCONI ANEMIA GROUP J PROTEIN"/>
    <property type="match status" value="1"/>
</dbReference>
<dbReference type="InParanoid" id="A0A168S8V1"/>
<evidence type="ECO:0000256" key="3">
    <source>
        <dbReference type="ARBA" id="ARBA00022840"/>
    </source>
</evidence>
<dbReference type="Pfam" id="PF06733">
    <property type="entry name" value="DEAD_2"/>
    <property type="match status" value="1"/>
</dbReference>
<dbReference type="InterPro" id="IPR027417">
    <property type="entry name" value="P-loop_NTPase"/>
</dbReference>
<dbReference type="InterPro" id="IPR010614">
    <property type="entry name" value="RAD3-like_helicase_DEAD"/>
</dbReference>
<evidence type="ECO:0000259" key="5">
    <source>
        <dbReference type="PROSITE" id="PS51193"/>
    </source>
</evidence>
<evidence type="ECO:0000313" key="6">
    <source>
        <dbReference type="EMBL" id="SAM08074.1"/>
    </source>
</evidence>
<proteinExistence type="predicted"/>
<keyword evidence="1" id="KW-0547">Nucleotide-binding</keyword>
<protein>
    <recommendedName>
        <fullName evidence="5">Helicase ATP-binding domain-containing protein</fullName>
    </recommendedName>
</protein>
<dbReference type="GO" id="GO:1990918">
    <property type="term" value="P:double-strand break repair involved in meiotic recombination"/>
    <property type="evidence" value="ECO:0007669"/>
    <property type="project" value="TreeGrafter"/>
</dbReference>
<gene>
    <name evidence="6" type="primary">ABSGL_13735.1 scaffold 14320</name>
</gene>
<dbReference type="GO" id="GO:0003678">
    <property type="term" value="F:DNA helicase activity"/>
    <property type="evidence" value="ECO:0007669"/>
    <property type="project" value="InterPro"/>
</dbReference>
<dbReference type="STRING" id="4829.A0A168S8V1"/>
<dbReference type="EMBL" id="LT554883">
    <property type="protein sequence ID" value="SAM08074.1"/>
    <property type="molecule type" value="Genomic_DNA"/>
</dbReference>